<feature type="compositionally biased region" description="Low complexity" evidence="1">
    <location>
        <begin position="170"/>
        <end position="183"/>
    </location>
</feature>
<comment type="caution">
    <text evidence="2">The sequence shown here is derived from an EMBL/GenBank/DDBJ whole genome shotgun (WGS) entry which is preliminary data.</text>
</comment>
<feature type="region of interest" description="Disordered" evidence="1">
    <location>
        <begin position="83"/>
        <end position="135"/>
    </location>
</feature>
<feature type="compositionally biased region" description="Polar residues" evidence="1">
    <location>
        <begin position="116"/>
        <end position="129"/>
    </location>
</feature>
<dbReference type="InParanoid" id="A0A1V8TDI5"/>
<evidence type="ECO:0000256" key="1">
    <source>
        <dbReference type="SAM" id="MobiDB-lite"/>
    </source>
</evidence>
<evidence type="ECO:0000313" key="2">
    <source>
        <dbReference type="EMBL" id="OQO09433.1"/>
    </source>
</evidence>
<feature type="region of interest" description="Disordered" evidence="1">
    <location>
        <begin position="440"/>
        <end position="507"/>
    </location>
</feature>
<sequence length="526" mass="57092">MADQSPPNLDVPGFDLNELSRSNDGEDGIRVPLRLEWLNGGQLPVLFAVLPRALLAQYGVPGPAIPGVPPIYINELHPRISPNNSTSRFNSEQLSRQPVISSGSGIDTNVRAEPSSVGSLRNTPASGNQEGPVIGPLAPLSSISVNYARTLIGHEHQPPSPGRSAGSKEAQASSSSPAVPSAAKTMRPPPVSPKPTQGRKHRPSDASSSHRKSKRSVARLNRANPKERVEAAKQKVTKPFDVIIIRDLDVAAALQIITPIIPLHLQTDDFSQAKREHRDWISKILSAFNSPLAAMPESWPRELRVEWDKWEKDFDEHVLVTVAEAPSPDYMQARATDLFWKVIAAHDTSADPNAGIRHGGSRLGKSMRLSCTARLTETVGAMKSLAIVRSDVIRGDDLPFLIANPKGYAKAKISNKLTNETKKEKYKDLHQRMIAENVRARAEAREKKRKLKQAATLPANGYTAEESNATGDSAPDVAGEHTSASGSDSEEAADHSDGESYVGSDWQRFQAMYGDDSLAEGKELSD</sequence>
<name>A0A1V8TDI5_9PEZI</name>
<protein>
    <submittedName>
        <fullName evidence="2">Uncharacterized protein</fullName>
    </submittedName>
</protein>
<feature type="compositionally biased region" description="Polar residues" evidence="1">
    <location>
        <begin position="83"/>
        <end position="107"/>
    </location>
</feature>
<dbReference type="EMBL" id="NAJO01000010">
    <property type="protein sequence ID" value="OQO09433.1"/>
    <property type="molecule type" value="Genomic_DNA"/>
</dbReference>
<feature type="region of interest" description="Disordered" evidence="1">
    <location>
        <begin position="1"/>
        <end position="25"/>
    </location>
</feature>
<feature type="region of interest" description="Disordered" evidence="1">
    <location>
        <begin position="153"/>
        <end position="232"/>
    </location>
</feature>
<dbReference type="Proteomes" id="UP000192596">
    <property type="component" value="Unassembled WGS sequence"/>
</dbReference>
<keyword evidence="3" id="KW-1185">Reference proteome</keyword>
<dbReference type="AlphaFoldDB" id="A0A1V8TDI5"/>
<organism evidence="2 3">
    <name type="scientific">Cryoendolithus antarcticus</name>
    <dbReference type="NCBI Taxonomy" id="1507870"/>
    <lineage>
        <taxon>Eukaryota</taxon>
        <taxon>Fungi</taxon>
        <taxon>Dikarya</taxon>
        <taxon>Ascomycota</taxon>
        <taxon>Pezizomycotina</taxon>
        <taxon>Dothideomycetes</taxon>
        <taxon>Dothideomycetidae</taxon>
        <taxon>Cladosporiales</taxon>
        <taxon>Cladosporiaceae</taxon>
        <taxon>Cryoendolithus</taxon>
    </lineage>
</organism>
<reference evidence="3" key="1">
    <citation type="submission" date="2017-03" db="EMBL/GenBank/DDBJ databases">
        <title>Genomes of endolithic fungi from Antarctica.</title>
        <authorList>
            <person name="Coleine C."/>
            <person name="Masonjones S."/>
            <person name="Stajich J.E."/>
        </authorList>
    </citation>
    <scope>NUCLEOTIDE SEQUENCE [LARGE SCALE GENOMIC DNA]</scope>
    <source>
        <strain evidence="3">CCFEE 5527</strain>
    </source>
</reference>
<proteinExistence type="predicted"/>
<accession>A0A1V8TDI5</accession>
<gene>
    <name evidence="2" type="ORF">B0A48_04831</name>
</gene>
<evidence type="ECO:0000313" key="3">
    <source>
        <dbReference type="Proteomes" id="UP000192596"/>
    </source>
</evidence>